<accession>A0A8X7T1V9</accession>
<proteinExistence type="predicted"/>
<dbReference type="Proteomes" id="UP000078113">
    <property type="component" value="Unassembled WGS sequence"/>
</dbReference>
<keyword evidence="3" id="KW-1185">Reference proteome</keyword>
<feature type="compositionally biased region" description="Basic and acidic residues" evidence="1">
    <location>
        <begin position="17"/>
        <end position="32"/>
    </location>
</feature>
<protein>
    <submittedName>
        <fullName evidence="2">Uncharacterized protein</fullName>
    </submittedName>
</protein>
<dbReference type="EMBL" id="LWDG02000960">
    <property type="protein sequence ID" value="KAE8261577.1"/>
    <property type="molecule type" value="Genomic_DNA"/>
</dbReference>
<dbReference type="AlphaFoldDB" id="A0A8X7T1V9"/>
<sequence length="126" mass="13831">MGTARRWQRLGRQVHAVSRDDVSGDEVKDDPVRQGAATQRTVTPRRHTMRQYGGRLGTDKAGRVVMQGEPSRTSLHSPAFFRTGTAPQDTSDKRGSPAVTSTRQDEDGGGCGERRCLLHSVRQDDG</sequence>
<evidence type="ECO:0000313" key="3">
    <source>
        <dbReference type="Proteomes" id="UP000078113"/>
    </source>
</evidence>
<evidence type="ECO:0000256" key="1">
    <source>
        <dbReference type="SAM" id="MobiDB-lite"/>
    </source>
</evidence>
<reference evidence="2" key="1">
    <citation type="submission" date="2016-04" db="EMBL/GenBank/DDBJ databases">
        <authorList>
            <person name="Nguyen H.D."/>
            <person name="Samba Siva P."/>
            <person name="Cullis J."/>
            <person name="Levesque C.A."/>
            <person name="Hambleton S."/>
        </authorList>
    </citation>
    <scope>NUCLEOTIDE SEQUENCE</scope>
    <source>
        <strain evidence="2">DAOMC 236422</strain>
    </source>
</reference>
<organism evidence="2 3">
    <name type="scientific">Tilletia walkeri</name>
    <dbReference type="NCBI Taxonomy" id="117179"/>
    <lineage>
        <taxon>Eukaryota</taxon>
        <taxon>Fungi</taxon>
        <taxon>Dikarya</taxon>
        <taxon>Basidiomycota</taxon>
        <taxon>Ustilaginomycotina</taxon>
        <taxon>Exobasidiomycetes</taxon>
        <taxon>Tilletiales</taxon>
        <taxon>Tilletiaceae</taxon>
        <taxon>Tilletia</taxon>
    </lineage>
</organism>
<gene>
    <name evidence="2" type="ORF">A4X09_0g7644</name>
</gene>
<feature type="region of interest" description="Disordered" evidence="1">
    <location>
        <begin position="1"/>
        <end position="126"/>
    </location>
</feature>
<name>A0A8X7T1V9_9BASI</name>
<feature type="compositionally biased region" description="Basic and acidic residues" evidence="1">
    <location>
        <begin position="112"/>
        <end position="126"/>
    </location>
</feature>
<evidence type="ECO:0000313" key="2">
    <source>
        <dbReference type="EMBL" id="KAE8261577.1"/>
    </source>
</evidence>
<reference evidence="2" key="2">
    <citation type="journal article" date="2019" name="IMA Fungus">
        <title>Genome sequencing and comparison of five Tilletia species to identify candidate genes for the detection of regulated species infecting wheat.</title>
        <authorList>
            <person name="Nguyen H.D.T."/>
            <person name="Sultana T."/>
            <person name="Kesanakurti P."/>
            <person name="Hambleton S."/>
        </authorList>
    </citation>
    <scope>NUCLEOTIDE SEQUENCE</scope>
    <source>
        <strain evidence="2">DAOMC 236422</strain>
    </source>
</reference>
<comment type="caution">
    <text evidence="2">The sequence shown here is derived from an EMBL/GenBank/DDBJ whole genome shotgun (WGS) entry which is preliminary data.</text>
</comment>